<dbReference type="InterPro" id="IPR027417">
    <property type="entry name" value="P-loop_NTPase"/>
</dbReference>
<dbReference type="PIRSF" id="PIRSF036578">
    <property type="entry name" value="RFC1"/>
    <property type="match status" value="1"/>
</dbReference>
<evidence type="ECO:0000256" key="8">
    <source>
        <dbReference type="SAM" id="MobiDB-lite"/>
    </source>
</evidence>
<dbReference type="SUPFAM" id="SSF52540">
    <property type="entry name" value="P-loop containing nucleoside triphosphate hydrolases"/>
    <property type="match status" value="1"/>
</dbReference>
<dbReference type="SMART" id="SM00292">
    <property type="entry name" value="BRCT"/>
    <property type="match status" value="1"/>
</dbReference>
<keyword evidence="7" id="KW-0539">Nucleus</keyword>
<dbReference type="SUPFAM" id="SSF48019">
    <property type="entry name" value="post-AAA+ oligomerization domain-like"/>
    <property type="match status" value="1"/>
</dbReference>
<dbReference type="OrthoDB" id="446168at2759"/>
<dbReference type="Pfam" id="PF08519">
    <property type="entry name" value="RFC1"/>
    <property type="match status" value="1"/>
</dbReference>
<keyword evidence="6" id="KW-0067">ATP-binding</keyword>
<protein>
    <recommendedName>
        <fullName evidence="3">Replication factor C subunit 1</fullName>
    </recommendedName>
</protein>
<dbReference type="AlphaFoldDB" id="A0A075AS21"/>
<dbReference type="GO" id="GO:0070914">
    <property type="term" value="P:UV-damage excision repair"/>
    <property type="evidence" value="ECO:0007669"/>
    <property type="project" value="EnsemblFungi"/>
</dbReference>
<dbReference type="InterPro" id="IPR001357">
    <property type="entry name" value="BRCT_dom"/>
</dbReference>
<feature type="domain" description="BRCT" evidence="9">
    <location>
        <begin position="102"/>
        <end position="181"/>
    </location>
</feature>
<dbReference type="InterPro" id="IPR013725">
    <property type="entry name" value="DNA_replication_fac_RFC1_C"/>
</dbReference>
<dbReference type="STRING" id="988480.A0A075AS21"/>
<dbReference type="FunFam" id="3.40.50.300:FF:000395">
    <property type="entry name" value="Replication factor C subunit 1"/>
    <property type="match status" value="1"/>
</dbReference>
<dbReference type="PANTHER" id="PTHR23389:SF6">
    <property type="entry name" value="REPLICATION FACTOR C SUBUNIT 1"/>
    <property type="match status" value="1"/>
</dbReference>
<dbReference type="Proteomes" id="UP000030755">
    <property type="component" value="Unassembled WGS sequence"/>
</dbReference>
<dbReference type="GO" id="GO:0005634">
    <property type="term" value="C:nucleus"/>
    <property type="evidence" value="ECO:0007669"/>
    <property type="project" value="UniProtKB-SubCell"/>
</dbReference>
<dbReference type="SMART" id="SM00382">
    <property type="entry name" value="AAA"/>
    <property type="match status" value="1"/>
</dbReference>
<dbReference type="Pfam" id="PF00004">
    <property type="entry name" value="AAA"/>
    <property type="match status" value="1"/>
</dbReference>
<dbReference type="Gene3D" id="1.10.8.60">
    <property type="match status" value="1"/>
</dbReference>
<dbReference type="CDD" id="cd00009">
    <property type="entry name" value="AAA"/>
    <property type="match status" value="1"/>
</dbReference>
<proteinExistence type="inferred from homology"/>
<dbReference type="GO" id="GO:0003677">
    <property type="term" value="F:DNA binding"/>
    <property type="evidence" value="ECO:0007669"/>
    <property type="project" value="InterPro"/>
</dbReference>
<dbReference type="Gene3D" id="3.40.50.300">
    <property type="entry name" value="P-loop containing nucleotide triphosphate hydrolases"/>
    <property type="match status" value="1"/>
</dbReference>
<sequence length="761" mass="85974">MGRSKDEIKQIITNNGGRVLANVGKTADFYLTNKPVSIARKEKLDQLEIKVMNDENFALILKERMNEKSEEKLHSFETSYYEYKKKLEAPKVEGIAMEIPECADNCMSGMTFVLTGNYCSLTREEAEDLIKRYGGRVTSAPSRKTSYLVVGSEPGQTKLAKAQALNLKCINEEEFFNLIKSLPGKERQLNEWESKMQESSQANTIERIPNSSQLNSQNMIASQSATVLNGNTQNSSQIDSQMSVVDGNDFQLLTDKYKPKKIKDLVGNKSNVDKLVNWLKGWTSSTPQKAVLISGPPGIGKTSSVFVVASELNYSIIEFNASDTRSKKSLEATVKHLIDNKSLNQFFKGETTQQTKEKKLILMDEVDGMSSGDRGGMQELIQIIKKTKTPIICICNDRSSQKVRSLANYCLDLRFKRPDANQIRSRIMMISFREGLKIDSASVDQLVAGTQSDIRQIINTISTWKTTQSSMGYDQAKKLTTENKKNVEFSLFDLTGQLFSHQSKSISDRLELYFYDYSFVPLMIQENYIKSFTSSDPLENTLKAADSIADADIVDGMIHGTTQNWSLAPLHGILSSVKPCHHIKGRLQGRLDFSSWLGMNSKSLKYQRILKDLALHLSLNVSADSSQLRLVYFQALSSKLYSQLLKFNNVEETIKILDDYYLTKEDFDVLPEFLLRPTPTLSTQMKSSLTRTYNKSIHKTPYSLYTTSKKALPVEKKSLIDDEAENEDVDEIEDESISENEDVSKDKMFQQKKSKAKPKKK</sequence>
<dbReference type="FunFam" id="3.40.50.10190:FF:000001">
    <property type="entry name" value="Replication factor C subunit 1"/>
    <property type="match status" value="1"/>
</dbReference>
<dbReference type="GO" id="GO:0006272">
    <property type="term" value="P:leading strand elongation"/>
    <property type="evidence" value="ECO:0007669"/>
    <property type="project" value="EnsemblFungi"/>
</dbReference>
<name>A0A075AS21_ROZAC</name>
<dbReference type="InterPro" id="IPR036420">
    <property type="entry name" value="BRCT_dom_sf"/>
</dbReference>
<dbReference type="InterPro" id="IPR012178">
    <property type="entry name" value="RFC1"/>
</dbReference>
<accession>A0A075AS21</accession>
<comment type="similarity">
    <text evidence="2">Belongs to the activator 1 large subunit family.</text>
</comment>
<dbReference type="GO" id="GO:0005663">
    <property type="term" value="C:DNA replication factor C complex"/>
    <property type="evidence" value="ECO:0007669"/>
    <property type="project" value="EnsemblFungi"/>
</dbReference>
<evidence type="ECO:0000256" key="7">
    <source>
        <dbReference type="ARBA" id="ARBA00023242"/>
    </source>
</evidence>
<dbReference type="HOGENOM" id="CLU_003574_1_0_1"/>
<keyword evidence="4" id="KW-0235">DNA replication</keyword>
<gene>
    <name evidence="10" type="ORF">O9G_003706</name>
</gene>
<evidence type="ECO:0000313" key="11">
    <source>
        <dbReference type="Proteomes" id="UP000030755"/>
    </source>
</evidence>
<keyword evidence="11" id="KW-1185">Reference proteome</keyword>
<organism evidence="10 11">
    <name type="scientific">Rozella allomycis (strain CSF55)</name>
    <dbReference type="NCBI Taxonomy" id="988480"/>
    <lineage>
        <taxon>Eukaryota</taxon>
        <taxon>Fungi</taxon>
        <taxon>Fungi incertae sedis</taxon>
        <taxon>Cryptomycota</taxon>
        <taxon>Cryptomycota incertae sedis</taxon>
        <taxon>Rozella</taxon>
    </lineage>
</organism>
<dbReference type="GO" id="GO:0006298">
    <property type="term" value="P:mismatch repair"/>
    <property type="evidence" value="ECO:0007669"/>
    <property type="project" value="EnsemblFungi"/>
</dbReference>
<dbReference type="GO" id="GO:0005524">
    <property type="term" value="F:ATP binding"/>
    <property type="evidence" value="ECO:0007669"/>
    <property type="project" value="UniProtKB-KW"/>
</dbReference>
<dbReference type="PROSITE" id="PS50172">
    <property type="entry name" value="BRCT"/>
    <property type="match status" value="1"/>
</dbReference>
<dbReference type="EMBL" id="KE561091">
    <property type="protein sequence ID" value="EPZ32975.1"/>
    <property type="molecule type" value="Genomic_DNA"/>
</dbReference>
<dbReference type="PANTHER" id="PTHR23389">
    <property type="entry name" value="CHROMOSOME TRANSMISSION FIDELITY FACTOR 18"/>
    <property type="match status" value="1"/>
</dbReference>
<dbReference type="OMA" id="QENYLHY"/>
<dbReference type="Pfam" id="PF00533">
    <property type="entry name" value="BRCT"/>
    <property type="match status" value="1"/>
</dbReference>
<evidence type="ECO:0000256" key="5">
    <source>
        <dbReference type="ARBA" id="ARBA00022741"/>
    </source>
</evidence>
<dbReference type="GO" id="GO:0016887">
    <property type="term" value="F:ATP hydrolysis activity"/>
    <property type="evidence" value="ECO:0007669"/>
    <property type="project" value="InterPro"/>
</dbReference>
<dbReference type="GO" id="GO:0003689">
    <property type="term" value="F:DNA clamp loader activity"/>
    <property type="evidence" value="ECO:0007669"/>
    <property type="project" value="EnsemblFungi"/>
</dbReference>
<dbReference type="Pfam" id="PF25361">
    <property type="entry name" value="AAA_lid_RFC1"/>
    <property type="match status" value="1"/>
</dbReference>
<comment type="subcellular location">
    <subcellularLocation>
        <location evidence="1">Nucleus</location>
    </subcellularLocation>
</comment>
<dbReference type="InterPro" id="IPR003959">
    <property type="entry name" value="ATPase_AAA_core"/>
</dbReference>
<evidence type="ECO:0000313" key="10">
    <source>
        <dbReference type="EMBL" id="EPZ32975.1"/>
    </source>
</evidence>
<dbReference type="Gene3D" id="1.20.272.10">
    <property type="match status" value="1"/>
</dbReference>
<evidence type="ECO:0000256" key="6">
    <source>
        <dbReference type="ARBA" id="ARBA00022840"/>
    </source>
</evidence>
<feature type="compositionally biased region" description="Acidic residues" evidence="8">
    <location>
        <begin position="721"/>
        <end position="741"/>
    </location>
</feature>
<dbReference type="InterPro" id="IPR008921">
    <property type="entry name" value="DNA_pol3_clamp-load_cplx_C"/>
</dbReference>
<dbReference type="FunFam" id="1.10.8.60:FF:000021">
    <property type="entry name" value="Replication factor C subunit 1"/>
    <property type="match status" value="1"/>
</dbReference>
<reference evidence="10 11" key="1">
    <citation type="journal article" date="2013" name="Curr. Biol.">
        <title>Shared signatures of parasitism and phylogenomics unite Cryptomycota and microsporidia.</title>
        <authorList>
            <person name="James T.Y."/>
            <person name="Pelin A."/>
            <person name="Bonen L."/>
            <person name="Ahrendt S."/>
            <person name="Sain D."/>
            <person name="Corradi N."/>
            <person name="Stajich J.E."/>
        </authorList>
    </citation>
    <scope>NUCLEOTIDE SEQUENCE [LARGE SCALE GENOMIC DNA]</scope>
    <source>
        <strain evidence="10 11">CSF55</strain>
    </source>
</reference>
<keyword evidence="5" id="KW-0547">Nucleotide-binding</keyword>
<evidence type="ECO:0000256" key="2">
    <source>
        <dbReference type="ARBA" id="ARBA00006116"/>
    </source>
</evidence>
<evidence type="ECO:0000259" key="9">
    <source>
        <dbReference type="PROSITE" id="PS50172"/>
    </source>
</evidence>
<evidence type="ECO:0000256" key="3">
    <source>
        <dbReference type="ARBA" id="ARBA00020401"/>
    </source>
</evidence>
<evidence type="ECO:0000256" key="4">
    <source>
        <dbReference type="ARBA" id="ARBA00022705"/>
    </source>
</evidence>
<dbReference type="Gene3D" id="3.40.50.10190">
    <property type="entry name" value="BRCT domain"/>
    <property type="match status" value="2"/>
</dbReference>
<dbReference type="InterPro" id="IPR003593">
    <property type="entry name" value="AAA+_ATPase"/>
</dbReference>
<feature type="region of interest" description="Disordered" evidence="8">
    <location>
        <begin position="718"/>
        <end position="761"/>
    </location>
</feature>
<feature type="compositionally biased region" description="Basic residues" evidence="8">
    <location>
        <begin position="750"/>
        <end position="761"/>
    </location>
</feature>
<dbReference type="SUPFAM" id="SSF52113">
    <property type="entry name" value="BRCT domain"/>
    <property type="match status" value="1"/>
</dbReference>
<evidence type="ECO:0000256" key="1">
    <source>
        <dbReference type="ARBA" id="ARBA00004123"/>
    </source>
</evidence>
<dbReference type="GO" id="GO:1902983">
    <property type="term" value="P:DNA strand elongation involved in mitotic DNA replication"/>
    <property type="evidence" value="ECO:0007669"/>
    <property type="project" value="EnsemblFungi"/>
</dbReference>
<dbReference type="GO" id="GO:0003682">
    <property type="term" value="F:chromatin binding"/>
    <property type="evidence" value="ECO:0007669"/>
    <property type="project" value="EnsemblFungi"/>
</dbReference>